<name>A0AAP8T9R0_9BACT</name>
<keyword evidence="1" id="KW-1133">Transmembrane helix</keyword>
<dbReference type="Proteomes" id="UP000235914">
    <property type="component" value="Unassembled WGS sequence"/>
</dbReference>
<feature type="transmembrane region" description="Helical" evidence="1">
    <location>
        <begin position="83"/>
        <end position="104"/>
    </location>
</feature>
<comment type="caution">
    <text evidence="2">The sequence shown here is derived from an EMBL/GenBank/DDBJ whole genome shotgun (WGS) entry which is preliminary data.</text>
</comment>
<dbReference type="RefSeq" id="WP_102735078.1">
    <property type="nucleotide sequence ID" value="NZ_CP033388.1"/>
</dbReference>
<accession>A0AAP8T9R0</accession>
<evidence type="ECO:0000313" key="3">
    <source>
        <dbReference type="Proteomes" id="UP000235914"/>
    </source>
</evidence>
<sequence length="156" mass="17306">MMPQEYYVDEMGEITGPYALRTLQQLAIKNRLEMMTMVCPAEKINNPEWVTLEEALRDHGLSATVASLYPHPIPQNKAQLSRVVYILLALFLGGFGIHNYYAGYSKQGSLQLAGTLLGWALAVVFPVFILLPACVGVWVLIDIFSTDKDAQGVAFK</sequence>
<reference evidence="2 3" key="1">
    <citation type="journal article" date="2017" name="BMC Genomics">
        <title>Genome sequencing of 39 Akkermansia muciniphila isolates reveals its population structure, genomic and functional diverisity, and global distribution in mammalian gut microbiotas.</title>
        <authorList>
            <person name="Guo X."/>
            <person name="Li S."/>
            <person name="Zhang J."/>
            <person name="Wu F."/>
            <person name="Li X."/>
            <person name="Wu D."/>
            <person name="Zhang M."/>
            <person name="Ou Z."/>
            <person name="Jie Z."/>
            <person name="Yan Q."/>
            <person name="Li P."/>
            <person name="Yi J."/>
            <person name="Peng Y."/>
        </authorList>
    </citation>
    <scope>NUCLEOTIDE SEQUENCE [LARGE SCALE GENOMIC DNA]</scope>
    <source>
        <strain evidence="2 3">GP43</strain>
    </source>
</reference>
<evidence type="ECO:0000256" key="1">
    <source>
        <dbReference type="SAM" id="Phobius"/>
    </source>
</evidence>
<keyword evidence="1" id="KW-0472">Membrane</keyword>
<evidence type="ECO:0000313" key="2">
    <source>
        <dbReference type="EMBL" id="PNC57603.1"/>
    </source>
</evidence>
<dbReference type="AlphaFoldDB" id="A0AAP8T9R0"/>
<keyword evidence="1" id="KW-0812">Transmembrane</keyword>
<dbReference type="EMBL" id="PJKN01000001">
    <property type="protein sequence ID" value="PNC57603.1"/>
    <property type="molecule type" value="Genomic_DNA"/>
</dbReference>
<proteinExistence type="predicted"/>
<evidence type="ECO:0008006" key="4">
    <source>
        <dbReference type="Google" id="ProtNLM"/>
    </source>
</evidence>
<organism evidence="2 3">
    <name type="scientific">Akkermansia muciniphila</name>
    <dbReference type="NCBI Taxonomy" id="239935"/>
    <lineage>
        <taxon>Bacteria</taxon>
        <taxon>Pseudomonadati</taxon>
        <taxon>Verrucomicrobiota</taxon>
        <taxon>Verrucomicrobiia</taxon>
        <taxon>Verrucomicrobiales</taxon>
        <taxon>Akkermansiaceae</taxon>
        <taxon>Akkermansia</taxon>
    </lineage>
</organism>
<feature type="transmembrane region" description="Helical" evidence="1">
    <location>
        <begin position="116"/>
        <end position="141"/>
    </location>
</feature>
<gene>
    <name evidence="2" type="ORF">CXU09_00545</name>
</gene>
<protein>
    <recommendedName>
        <fullName evidence="4">TM2 domain-containing protein</fullName>
    </recommendedName>
</protein>